<feature type="coiled-coil region" evidence="11">
    <location>
        <begin position="691"/>
        <end position="794"/>
    </location>
</feature>
<evidence type="ECO:0000256" key="3">
    <source>
        <dbReference type="ARBA" id="ARBA00005597"/>
    </source>
</evidence>
<keyword evidence="8 10" id="KW-0539">Nucleus</keyword>
<evidence type="ECO:0000256" key="10">
    <source>
        <dbReference type="PIRNR" id="PIRNR005719"/>
    </source>
</evidence>
<evidence type="ECO:0000256" key="1">
    <source>
        <dbReference type="ARBA" id="ARBA00004123"/>
    </source>
</evidence>
<dbReference type="PANTHER" id="PTHR18937:SF12">
    <property type="entry name" value="STRUCTURAL MAINTENANCE OF CHROMOSOMES PROTEIN"/>
    <property type="match status" value="1"/>
</dbReference>
<dbReference type="CDD" id="cd03275">
    <property type="entry name" value="ABC_SMC1_euk"/>
    <property type="match status" value="2"/>
</dbReference>
<evidence type="ECO:0000256" key="9">
    <source>
        <dbReference type="ARBA" id="ARBA00023306"/>
    </source>
</evidence>
<comment type="similarity">
    <text evidence="3">Belongs to the SMC family. SMC1 subfamily.</text>
</comment>
<dbReference type="GO" id="GO:0016887">
    <property type="term" value="F:ATP hydrolysis activity"/>
    <property type="evidence" value="ECO:0007669"/>
    <property type="project" value="InterPro"/>
</dbReference>
<keyword evidence="5" id="KW-0132">Cell division</keyword>
<proteinExistence type="inferred from homology"/>
<dbReference type="EMBL" id="KE361649">
    <property type="protein sequence ID" value="EPQ25855.1"/>
    <property type="molecule type" value="Genomic_DNA"/>
</dbReference>
<dbReference type="InterPro" id="IPR027417">
    <property type="entry name" value="P-loop_NTPase"/>
</dbReference>
<feature type="region of interest" description="Disordered" evidence="12">
    <location>
        <begin position="340"/>
        <end position="365"/>
    </location>
</feature>
<dbReference type="Proteomes" id="UP000053664">
    <property type="component" value="Unassembled WGS sequence"/>
</dbReference>
<feature type="coiled-coil region" evidence="11">
    <location>
        <begin position="833"/>
        <end position="944"/>
    </location>
</feature>
<dbReference type="KEGG" id="pfp:PFL1_06530"/>
<dbReference type="GO" id="GO:0005634">
    <property type="term" value="C:nucleus"/>
    <property type="evidence" value="ECO:0007669"/>
    <property type="project" value="UniProtKB-SubCell"/>
</dbReference>
<keyword evidence="6" id="KW-0498">Mitosis</keyword>
<evidence type="ECO:0000313" key="15">
    <source>
        <dbReference type="Proteomes" id="UP000053664"/>
    </source>
</evidence>
<dbReference type="SUPFAM" id="SSF52540">
    <property type="entry name" value="P-loop containing nucleoside triphosphate hydrolases"/>
    <property type="match status" value="1"/>
</dbReference>
<dbReference type="Gene3D" id="1.10.287.1490">
    <property type="match status" value="1"/>
</dbReference>
<feature type="compositionally biased region" description="Basic and acidic residues" evidence="12">
    <location>
        <begin position="340"/>
        <end position="352"/>
    </location>
</feature>
<sequence>MPLKRLEIENFKSYRGKQVVGPFYSFTAVIGPNGSGKSNLMDAISFVLGVKSAQLRSSQLKDLIFRGRKMGRTDVDDHPQPAPATDDEDQEDEGEGTAKKASVTAIYEDAKGHEHRFQRIITLSGSSEYRYNGRATAWTQYNARLEQFNILVKAKNFLVFQGDVEAVASQGSRELSRLIDQISGSLELRDEYERAKAAQERATDNSTFNFNKRRGINSELKQFREQKSEAEKFERLQREREAHVMQQIMWRLYHIEEEIEASRKTIDEHKDKLGPLRKQQKRADDAVSEARRDQGQAQKEILQAERTIKQKLRDAEALRPVLDAYEERLAHSRRKLDNAQKLGEQVERDLEKQNGSLAKLERDQETVRRAADRAAEEQRQALESTGLTLSEADLAEYHGLRAQANMRAVSERQELEGLRRDARIKSDNVKSFEEKQEQLNKQKEKLQAEETSVSERKANLDGKRTQLEERLKRTRDELDAAKQERERINLRETKLNDTLQVCYNKLVQAGHDQKESERETRMKETIAALQKIFPGVRGRVIDLCKPTQRKYDLAISTVLGRNADAVIVDHERTAIDCIEYLRNQRAGQATFLPLDSIQVKPINDRLRNIAKGARLAIDVIQYDSVIERAIQHACGNALVCDTMDVARTVVYDKKVEVKAVTLDGTVIHKSGLITGGQSGQAGGKRWGEREVEGLQKQQDQCLAELKELQTQRRAVVSDDELVAQVNRLEAELVSMRDDLAAVDSRLKGIRDELKNIDKQLKETKPKLRSSQAELQKLQDQMSSLETTVNREEDAVFATFCARIGVANIREYEERQVRMMQQQSDARLQFDSQLARLTHQANFERQQIRSTQERLESLRRTIAKEQEKIRTLQAQKKAQEDEIDAVLEEVSEVQEQLDTLRSDYDDKKAALDTAKTEAARASRSLEAVLKEIAQRNDEIEKLGSERTAFYRRCRLEEIQLPLVTGSLSKVPLEETGELGGALMDIDEAGTQEAVKVPDYGIEVDFGDLDDEEKEDGGAAMGAELQSRIDTVTAEIDKMSPNMKAVERLDDTEAKLAETEREFERSRREAKEARDEFSRIRKRRCDLFNRAFNHISSRIDSVYKDLSKGKAAPMGGSAYLSIENTEEPYLGGISYSVVPPMKRFRDITALSGGEKTMAALALLFAIHSFQPAPFFVLDEVDAALDSQNVAKVSNYIRQHASDQFQFIVISLKASLYERSQSLVGIYRDQDVNSSSSLTLDLEQYA</sequence>
<dbReference type="AlphaFoldDB" id="A0A061H245"/>
<evidence type="ECO:0000256" key="6">
    <source>
        <dbReference type="ARBA" id="ARBA00022776"/>
    </source>
</evidence>
<evidence type="ECO:0000256" key="4">
    <source>
        <dbReference type="ARBA" id="ARBA00022454"/>
    </source>
</evidence>
<dbReference type="InterPro" id="IPR028468">
    <property type="entry name" value="Smc1_ABC"/>
</dbReference>
<organism evidence="14 15">
    <name type="scientific">Pseudozyma flocculosa PF-1</name>
    <dbReference type="NCBI Taxonomy" id="1277687"/>
    <lineage>
        <taxon>Eukaryota</taxon>
        <taxon>Fungi</taxon>
        <taxon>Dikarya</taxon>
        <taxon>Basidiomycota</taxon>
        <taxon>Ustilaginomycotina</taxon>
        <taxon>Ustilaginomycetes</taxon>
        <taxon>Ustilaginales</taxon>
        <taxon>Ustilaginaceae</taxon>
        <taxon>Pseudozyma</taxon>
    </lineage>
</organism>
<dbReference type="SMART" id="SM00968">
    <property type="entry name" value="SMC_hinge"/>
    <property type="match status" value="1"/>
</dbReference>
<keyword evidence="4" id="KW-0158">Chromosome</keyword>
<dbReference type="GO" id="GO:0008278">
    <property type="term" value="C:cohesin complex"/>
    <property type="evidence" value="ECO:0007669"/>
    <property type="project" value="InterPro"/>
</dbReference>
<feature type="region of interest" description="Disordered" evidence="12">
    <location>
        <begin position="71"/>
        <end position="100"/>
    </location>
</feature>
<dbReference type="InterPro" id="IPR010935">
    <property type="entry name" value="SMC_hinge"/>
</dbReference>
<dbReference type="GO" id="GO:0007062">
    <property type="term" value="P:sister chromatid cohesion"/>
    <property type="evidence" value="ECO:0007669"/>
    <property type="project" value="InterPro"/>
</dbReference>
<dbReference type="GO" id="GO:0005524">
    <property type="term" value="F:ATP binding"/>
    <property type="evidence" value="ECO:0007669"/>
    <property type="project" value="InterPro"/>
</dbReference>
<keyword evidence="7 11" id="KW-0175">Coiled coil</keyword>
<accession>A0A061H245</accession>
<feature type="compositionally biased region" description="Acidic residues" evidence="12">
    <location>
        <begin position="85"/>
        <end position="95"/>
    </location>
</feature>
<dbReference type="Gene3D" id="3.40.50.300">
    <property type="entry name" value="P-loop containing nucleotide triphosphate hydrolases"/>
    <property type="match status" value="2"/>
</dbReference>
<dbReference type="eggNOG" id="KOG0018">
    <property type="taxonomic scope" value="Eukaryota"/>
</dbReference>
<name>A0A061H245_9BASI</name>
<reference evidence="14 15" key="1">
    <citation type="journal article" date="2013" name="Plant Cell">
        <title>The transition from a phytopathogenic smut ancestor to an anamorphic biocontrol agent deciphered by comparative whole-genome analysis.</title>
        <authorList>
            <person name="Lefebvre F."/>
            <person name="Joly D.L."/>
            <person name="Labbe C."/>
            <person name="Teichmann B."/>
            <person name="Linning R."/>
            <person name="Belzile F."/>
            <person name="Bakkeren G."/>
            <person name="Belanger R.R."/>
        </authorList>
    </citation>
    <scope>NUCLEOTIDE SEQUENCE [LARGE SCALE GENOMIC DNA]</scope>
    <source>
        <strain evidence="14 15">PF-1</strain>
    </source>
</reference>
<gene>
    <name evidence="14" type="ORF">PFL1_06530</name>
</gene>
<evidence type="ECO:0000313" key="14">
    <source>
        <dbReference type="EMBL" id="EPQ25855.1"/>
    </source>
</evidence>
<dbReference type="InterPro" id="IPR003395">
    <property type="entry name" value="RecF/RecN/SMC_N"/>
</dbReference>
<dbReference type="InterPro" id="IPR024704">
    <property type="entry name" value="SMC"/>
</dbReference>
<evidence type="ECO:0000256" key="12">
    <source>
        <dbReference type="SAM" id="MobiDB-lite"/>
    </source>
</evidence>
<dbReference type="GO" id="GO:0003677">
    <property type="term" value="F:DNA binding"/>
    <property type="evidence" value="ECO:0007669"/>
    <property type="project" value="TreeGrafter"/>
</dbReference>
<dbReference type="HOGENOM" id="CLU_001042_0_1_1"/>
<dbReference type="Gene3D" id="3.30.70.1620">
    <property type="match status" value="1"/>
</dbReference>
<evidence type="ECO:0000259" key="13">
    <source>
        <dbReference type="SMART" id="SM00968"/>
    </source>
</evidence>
<evidence type="ECO:0000256" key="7">
    <source>
        <dbReference type="ARBA" id="ARBA00023054"/>
    </source>
</evidence>
<dbReference type="Pfam" id="PF02463">
    <property type="entry name" value="SMC_N"/>
    <property type="match status" value="1"/>
</dbReference>
<evidence type="ECO:0000256" key="11">
    <source>
        <dbReference type="SAM" id="Coils"/>
    </source>
</evidence>
<feature type="region of interest" description="Disordered" evidence="12">
    <location>
        <begin position="270"/>
        <end position="298"/>
    </location>
</feature>
<dbReference type="RefSeq" id="XP_007882264.1">
    <property type="nucleotide sequence ID" value="XM_007884073.1"/>
</dbReference>
<dbReference type="PIRSF" id="PIRSF005719">
    <property type="entry name" value="SMC"/>
    <property type="match status" value="1"/>
</dbReference>
<feature type="domain" description="SMC hinge" evidence="13">
    <location>
        <begin position="534"/>
        <end position="650"/>
    </location>
</feature>
<feature type="coiled-coil region" evidence="11">
    <location>
        <begin position="1040"/>
        <end position="1081"/>
    </location>
</feature>
<dbReference type="Gene3D" id="1.20.1060.20">
    <property type="match status" value="1"/>
</dbReference>
<dbReference type="SUPFAM" id="SSF75553">
    <property type="entry name" value="Smc hinge domain"/>
    <property type="match status" value="1"/>
</dbReference>
<evidence type="ECO:0000256" key="5">
    <source>
        <dbReference type="ARBA" id="ARBA00022618"/>
    </source>
</evidence>
<dbReference type="PANTHER" id="PTHR18937">
    <property type="entry name" value="STRUCTURAL MAINTENANCE OF CHROMOSOMES SMC FAMILY MEMBER"/>
    <property type="match status" value="1"/>
</dbReference>
<keyword evidence="9" id="KW-0131">Cell cycle</keyword>
<comment type="subcellular location">
    <subcellularLocation>
        <location evidence="2">Chromosome</location>
    </subcellularLocation>
    <subcellularLocation>
        <location evidence="1 10">Nucleus</location>
    </subcellularLocation>
</comment>
<dbReference type="InterPro" id="IPR036277">
    <property type="entry name" value="SMC_hinge_sf"/>
</dbReference>
<dbReference type="OrthoDB" id="5575062at2759"/>
<dbReference type="Pfam" id="PF06470">
    <property type="entry name" value="SMC_hinge"/>
    <property type="match status" value="1"/>
</dbReference>
<dbReference type="GO" id="GO:0051301">
    <property type="term" value="P:cell division"/>
    <property type="evidence" value="ECO:0007669"/>
    <property type="project" value="UniProtKB-KW"/>
</dbReference>
<dbReference type="GeneID" id="19320603"/>
<evidence type="ECO:0000256" key="2">
    <source>
        <dbReference type="ARBA" id="ARBA00004286"/>
    </source>
</evidence>
<feature type="compositionally biased region" description="Basic and acidic residues" evidence="12">
    <location>
        <begin position="281"/>
        <end position="294"/>
    </location>
</feature>
<evidence type="ECO:0000256" key="8">
    <source>
        <dbReference type="ARBA" id="ARBA00023242"/>
    </source>
</evidence>
<protein>
    <recommendedName>
        <fullName evidence="10">Structural maintenance of chromosomes protein</fullName>
    </recommendedName>
</protein>